<name>A0A4V3C3J9_9SPHI</name>
<evidence type="ECO:0000256" key="1">
    <source>
        <dbReference type="ARBA" id="ARBA00004141"/>
    </source>
</evidence>
<dbReference type="PANTHER" id="PTHR38459">
    <property type="entry name" value="PROPHAGE BACTOPRENOL-LINKED GLUCOSE TRANSLOCASE HOMOLOG"/>
    <property type="match status" value="1"/>
</dbReference>
<proteinExistence type="inferred from homology"/>
<evidence type="ECO:0000259" key="7">
    <source>
        <dbReference type="Pfam" id="PF04138"/>
    </source>
</evidence>
<organism evidence="8 9">
    <name type="scientific">Pedobacter duraquae</name>
    <dbReference type="NCBI Taxonomy" id="425511"/>
    <lineage>
        <taxon>Bacteria</taxon>
        <taxon>Pseudomonadati</taxon>
        <taxon>Bacteroidota</taxon>
        <taxon>Sphingobacteriia</taxon>
        <taxon>Sphingobacteriales</taxon>
        <taxon>Sphingobacteriaceae</taxon>
        <taxon>Pedobacter</taxon>
    </lineage>
</organism>
<dbReference type="Pfam" id="PF04138">
    <property type="entry name" value="GtrA_DPMS_TM"/>
    <property type="match status" value="1"/>
</dbReference>
<evidence type="ECO:0000313" key="8">
    <source>
        <dbReference type="EMBL" id="TDO22408.1"/>
    </source>
</evidence>
<feature type="transmembrane region" description="Helical" evidence="6">
    <location>
        <begin position="72"/>
        <end position="93"/>
    </location>
</feature>
<feature type="domain" description="GtrA/DPMS transmembrane" evidence="7">
    <location>
        <begin position="12"/>
        <end position="123"/>
    </location>
</feature>
<sequence length="125" mass="13835">MATFVKAQVSSLTASLLDFLTTLVCKYVFHFQVILGSATGTIVGGIVNFLIGRNWAFEARQGNASRQALKYLLVWTGNLVLTTTGVYLVTHLLGLTNYVLPKIFVSCVVGVPYNYFMQKKFVFIS</sequence>
<feature type="transmembrane region" description="Helical" evidence="6">
    <location>
        <begin position="99"/>
        <end position="116"/>
    </location>
</feature>
<accession>A0A4V3C3J9</accession>
<dbReference type="OrthoDB" id="961506at2"/>
<keyword evidence="4 6" id="KW-1133">Transmembrane helix</keyword>
<feature type="transmembrane region" description="Helical" evidence="6">
    <location>
        <begin position="27"/>
        <end position="51"/>
    </location>
</feature>
<comment type="caution">
    <text evidence="8">The sequence shown here is derived from an EMBL/GenBank/DDBJ whole genome shotgun (WGS) entry which is preliminary data.</text>
</comment>
<dbReference type="AlphaFoldDB" id="A0A4V3C3J9"/>
<comment type="subcellular location">
    <subcellularLocation>
        <location evidence="1">Membrane</location>
        <topology evidence="1">Multi-pass membrane protein</topology>
    </subcellularLocation>
</comment>
<evidence type="ECO:0000256" key="6">
    <source>
        <dbReference type="SAM" id="Phobius"/>
    </source>
</evidence>
<dbReference type="GO" id="GO:0005886">
    <property type="term" value="C:plasma membrane"/>
    <property type="evidence" value="ECO:0007669"/>
    <property type="project" value="TreeGrafter"/>
</dbReference>
<dbReference type="InterPro" id="IPR007267">
    <property type="entry name" value="GtrA_DPMS_TM"/>
</dbReference>
<dbReference type="Proteomes" id="UP000295499">
    <property type="component" value="Unassembled WGS sequence"/>
</dbReference>
<evidence type="ECO:0000256" key="2">
    <source>
        <dbReference type="ARBA" id="ARBA00009399"/>
    </source>
</evidence>
<keyword evidence="5 6" id="KW-0472">Membrane</keyword>
<dbReference type="InterPro" id="IPR051401">
    <property type="entry name" value="GtrA_CellWall_Glycosyl"/>
</dbReference>
<evidence type="ECO:0000256" key="4">
    <source>
        <dbReference type="ARBA" id="ARBA00022989"/>
    </source>
</evidence>
<protein>
    <submittedName>
        <fullName evidence="8">Putative flippase GtrA</fullName>
    </submittedName>
</protein>
<evidence type="ECO:0000313" key="9">
    <source>
        <dbReference type="Proteomes" id="UP000295499"/>
    </source>
</evidence>
<dbReference type="EMBL" id="SNWM01000002">
    <property type="protein sequence ID" value="TDO22408.1"/>
    <property type="molecule type" value="Genomic_DNA"/>
</dbReference>
<evidence type="ECO:0000256" key="3">
    <source>
        <dbReference type="ARBA" id="ARBA00022692"/>
    </source>
</evidence>
<evidence type="ECO:0000256" key="5">
    <source>
        <dbReference type="ARBA" id="ARBA00023136"/>
    </source>
</evidence>
<reference evidence="8 9" key="1">
    <citation type="submission" date="2019-03" db="EMBL/GenBank/DDBJ databases">
        <title>Genomic Encyclopedia of Archaeal and Bacterial Type Strains, Phase II (KMG-II): from individual species to whole genera.</title>
        <authorList>
            <person name="Goeker M."/>
        </authorList>
    </citation>
    <scope>NUCLEOTIDE SEQUENCE [LARGE SCALE GENOMIC DNA]</scope>
    <source>
        <strain evidence="8 9">DSM 19034</strain>
    </source>
</reference>
<dbReference type="GO" id="GO:0000271">
    <property type="term" value="P:polysaccharide biosynthetic process"/>
    <property type="evidence" value="ECO:0007669"/>
    <property type="project" value="InterPro"/>
</dbReference>
<keyword evidence="9" id="KW-1185">Reference proteome</keyword>
<dbReference type="PANTHER" id="PTHR38459:SF1">
    <property type="entry name" value="PROPHAGE BACTOPRENOL-LINKED GLUCOSE TRANSLOCASE HOMOLOG"/>
    <property type="match status" value="1"/>
</dbReference>
<dbReference type="RefSeq" id="WP_133553744.1">
    <property type="nucleotide sequence ID" value="NZ_SNWM01000002.1"/>
</dbReference>
<keyword evidence="3 6" id="KW-0812">Transmembrane</keyword>
<comment type="similarity">
    <text evidence="2">Belongs to the GtrA family.</text>
</comment>
<gene>
    <name evidence="8" type="ORF">CLV32_1381</name>
</gene>